<dbReference type="SMART" id="SM01019">
    <property type="entry name" value="B3"/>
    <property type="match status" value="2"/>
</dbReference>
<reference evidence="8" key="2">
    <citation type="submission" date="2013-04" db="UniProtKB">
        <authorList>
            <consortium name="EnsemblPlants"/>
        </authorList>
    </citation>
    <scope>IDENTIFICATION</scope>
</reference>
<feature type="domain" description="TF-B3" evidence="7">
    <location>
        <begin position="24"/>
        <end position="118"/>
    </location>
</feature>
<dbReference type="STRING" id="4533.J3LQW2"/>
<name>J3LQW2_ORYBR</name>
<dbReference type="RefSeq" id="XP_040378480.1">
    <property type="nucleotide sequence ID" value="XM_040522546.1"/>
</dbReference>
<evidence type="ECO:0000256" key="6">
    <source>
        <dbReference type="SAM" id="MobiDB-lite"/>
    </source>
</evidence>
<dbReference type="GeneID" id="102716952"/>
<dbReference type="HOGENOM" id="CLU_015069_0_2_1"/>
<dbReference type="Gene3D" id="2.40.330.10">
    <property type="entry name" value="DNA-binding pseudobarrel domain"/>
    <property type="match status" value="2"/>
</dbReference>
<evidence type="ECO:0000313" key="9">
    <source>
        <dbReference type="Proteomes" id="UP000006038"/>
    </source>
</evidence>
<dbReference type="CDD" id="cd10017">
    <property type="entry name" value="B3_DNA"/>
    <property type="match status" value="2"/>
</dbReference>
<organism evidence="8">
    <name type="scientific">Oryza brachyantha</name>
    <name type="common">malo sina</name>
    <dbReference type="NCBI Taxonomy" id="4533"/>
    <lineage>
        <taxon>Eukaryota</taxon>
        <taxon>Viridiplantae</taxon>
        <taxon>Streptophyta</taxon>
        <taxon>Embryophyta</taxon>
        <taxon>Tracheophyta</taxon>
        <taxon>Spermatophyta</taxon>
        <taxon>Magnoliopsida</taxon>
        <taxon>Liliopsida</taxon>
        <taxon>Poales</taxon>
        <taxon>Poaceae</taxon>
        <taxon>BOP clade</taxon>
        <taxon>Oryzoideae</taxon>
        <taxon>Oryzeae</taxon>
        <taxon>Oryzinae</taxon>
        <taxon>Oryza</taxon>
    </lineage>
</organism>
<evidence type="ECO:0000256" key="1">
    <source>
        <dbReference type="ARBA" id="ARBA00004123"/>
    </source>
</evidence>
<sequence length="298" mass="34099">MRRPGARCKEEHAHFNRNHVDGPDMNFFKVMIGHFRERMTIPDEFQQYFRGKIPRTIKLRSRSGCTFDAEVTKNLSKLSLQSGWKAFATAHDLQMGDFLVFTYEEGISELKFLIFGPSGCEKVPSCSLHDHSPSNSQTQWGSSKQENNIANIEDAALQGDDFQVHPLPGCIIPKRTRLTDAQKQQLENKVQAIHSEIPIYGCILRKTSIQGKPQTVDICPEYADVYLPSNKRLNIRLQRHGKNWDVQCRTNKIGSKRLSKGWICFARDNNLHVGDICLFELLNNKECTTMNVHVIPEK</sequence>
<evidence type="ECO:0000313" key="8">
    <source>
        <dbReference type="EnsemblPlants" id="OB03G34380.1"/>
    </source>
</evidence>
<dbReference type="Proteomes" id="UP000006038">
    <property type="component" value="Chromosome 3"/>
</dbReference>
<accession>J3LQW2</accession>
<comment type="subcellular location">
    <subcellularLocation>
        <location evidence="1">Nucleus</location>
    </subcellularLocation>
</comment>
<dbReference type="PANTHER" id="PTHR31391:SF121">
    <property type="entry name" value="B3 DOMAIN-CONTAINING PROTEIN OS08G0325100-RELATED"/>
    <property type="match status" value="1"/>
</dbReference>
<keyword evidence="5" id="KW-0539">Nucleus</keyword>
<dbReference type="Pfam" id="PF02362">
    <property type="entry name" value="B3"/>
    <property type="match status" value="2"/>
</dbReference>
<dbReference type="eggNOG" id="ENOG502SUMZ">
    <property type="taxonomic scope" value="Eukaryota"/>
</dbReference>
<evidence type="ECO:0000256" key="4">
    <source>
        <dbReference type="ARBA" id="ARBA00023163"/>
    </source>
</evidence>
<evidence type="ECO:0000259" key="7">
    <source>
        <dbReference type="PROSITE" id="PS50863"/>
    </source>
</evidence>
<dbReference type="OrthoDB" id="1666376at2759"/>
<proteinExistence type="predicted"/>
<feature type="region of interest" description="Disordered" evidence="6">
    <location>
        <begin position="126"/>
        <end position="145"/>
    </location>
</feature>
<evidence type="ECO:0000256" key="5">
    <source>
        <dbReference type="ARBA" id="ARBA00023242"/>
    </source>
</evidence>
<keyword evidence="2" id="KW-0805">Transcription regulation</keyword>
<dbReference type="GO" id="GO:0005634">
    <property type="term" value="C:nucleus"/>
    <property type="evidence" value="ECO:0007669"/>
    <property type="project" value="UniProtKB-SubCell"/>
</dbReference>
<dbReference type="GO" id="GO:0003677">
    <property type="term" value="F:DNA binding"/>
    <property type="evidence" value="ECO:0007669"/>
    <property type="project" value="UniProtKB-KW"/>
</dbReference>
<keyword evidence="9" id="KW-1185">Reference proteome</keyword>
<dbReference type="EnsemblPlants" id="OB03G34380.1">
    <property type="protein sequence ID" value="OB03G34380.1"/>
    <property type="gene ID" value="OB03G34380"/>
</dbReference>
<evidence type="ECO:0000256" key="2">
    <source>
        <dbReference type="ARBA" id="ARBA00023015"/>
    </source>
</evidence>
<dbReference type="PANTHER" id="PTHR31391">
    <property type="entry name" value="B3 DOMAIN-CONTAINING PROTEIN OS11G0197600-RELATED"/>
    <property type="match status" value="1"/>
</dbReference>
<protein>
    <recommendedName>
        <fullName evidence="7">TF-B3 domain-containing protein</fullName>
    </recommendedName>
</protein>
<gene>
    <name evidence="8" type="primary">LOC102716952</name>
</gene>
<dbReference type="InterPro" id="IPR044837">
    <property type="entry name" value="REM16-like"/>
</dbReference>
<feature type="domain" description="TF-B3" evidence="7">
    <location>
        <begin position="233"/>
        <end position="298"/>
    </location>
</feature>
<reference evidence="8" key="1">
    <citation type="journal article" date="2013" name="Nat. Commun.">
        <title>Whole-genome sequencing of Oryza brachyantha reveals mechanisms underlying Oryza genome evolution.</title>
        <authorList>
            <person name="Chen J."/>
            <person name="Huang Q."/>
            <person name="Gao D."/>
            <person name="Wang J."/>
            <person name="Lang Y."/>
            <person name="Liu T."/>
            <person name="Li B."/>
            <person name="Bai Z."/>
            <person name="Luis Goicoechea J."/>
            <person name="Liang C."/>
            <person name="Chen C."/>
            <person name="Zhang W."/>
            <person name="Sun S."/>
            <person name="Liao Y."/>
            <person name="Zhang X."/>
            <person name="Yang L."/>
            <person name="Song C."/>
            <person name="Wang M."/>
            <person name="Shi J."/>
            <person name="Liu G."/>
            <person name="Liu J."/>
            <person name="Zhou H."/>
            <person name="Zhou W."/>
            <person name="Yu Q."/>
            <person name="An N."/>
            <person name="Chen Y."/>
            <person name="Cai Q."/>
            <person name="Wang B."/>
            <person name="Liu B."/>
            <person name="Min J."/>
            <person name="Huang Y."/>
            <person name="Wu H."/>
            <person name="Li Z."/>
            <person name="Zhang Y."/>
            <person name="Yin Y."/>
            <person name="Song W."/>
            <person name="Jiang J."/>
            <person name="Jackson S.A."/>
            <person name="Wing R.A."/>
            <person name="Wang J."/>
            <person name="Chen M."/>
        </authorList>
    </citation>
    <scope>NUCLEOTIDE SEQUENCE [LARGE SCALE GENOMIC DNA]</scope>
    <source>
        <strain evidence="8">cv. IRGC 101232</strain>
    </source>
</reference>
<dbReference type="AlphaFoldDB" id="J3LQW2"/>
<keyword evidence="4" id="KW-0804">Transcription</keyword>
<dbReference type="PROSITE" id="PS50863">
    <property type="entry name" value="B3"/>
    <property type="match status" value="2"/>
</dbReference>
<dbReference type="InterPro" id="IPR003340">
    <property type="entry name" value="B3_DNA-bd"/>
</dbReference>
<dbReference type="Gramene" id="OB03G34380.1">
    <property type="protein sequence ID" value="OB03G34380.1"/>
    <property type="gene ID" value="OB03G34380"/>
</dbReference>
<evidence type="ECO:0000256" key="3">
    <source>
        <dbReference type="ARBA" id="ARBA00023125"/>
    </source>
</evidence>
<dbReference type="InterPro" id="IPR015300">
    <property type="entry name" value="DNA-bd_pseudobarrel_sf"/>
</dbReference>
<keyword evidence="3" id="KW-0238">DNA-binding</keyword>
<feature type="compositionally biased region" description="Polar residues" evidence="6">
    <location>
        <begin position="133"/>
        <end position="145"/>
    </location>
</feature>
<dbReference type="OMA" id="DEHRYRN"/>
<dbReference type="SUPFAM" id="SSF101936">
    <property type="entry name" value="DNA-binding pseudobarrel domain"/>
    <property type="match status" value="2"/>
</dbReference>